<dbReference type="EMBL" id="KV011807">
    <property type="protein sequence ID" value="KZV25900.1"/>
    <property type="molecule type" value="Genomic_DNA"/>
</dbReference>
<evidence type="ECO:0000313" key="1">
    <source>
        <dbReference type="EMBL" id="KZV25900.1"/>
    </source>
</evidence>
<accession>A0A2Z7AY76</accession>
<proteinExistence type="predicted"/>
<keyword evidence="1" id="KW-0670">Pyruvate</keyword>
<reference evidence="1 2" key="1">
    <citation type="journal article" date="2015" name="Proc. Natl. Acad. Sci. U.S.A.">
        <title>The resurrection genome of Boea hygrometrica: A blueprint for survival of dehydration.</title>
        <authorList>
            <person name="Xiao L."/>
            <person name="Yang G."/>
            <person name="Zhang L."/>
            <person name="Yang X."/>
            <person name="Zhao S."/>
            <person name="Ji Z."/>
            <person name="Zhou Q."/>
            <person name="Hu M."/>
            <person name="Wang Y."/>
            <person name="Chen M."/>
            <person name="Xu Y."/>
            <person name="Jin H."/>
            <person name="Xiao X."/>
            <person name="Hu G."/>
            <person name="Bao F."/>
            <person name="Hu Y."/>
            <person name="Wan P."/>
            <person name="Li L."/>
            <person name="Deng X."/>
            <person name="Kuang T."/>
            <person name="Xiang C."/>
            <person name="Zhu J.K."/>
            <person name="Oliver M.J."/>
            <person name="He Y."/>
        </authorList>
    </citation>
    <scope>NUCLEOTIDE SEQUENCE [LARGE SCALE GENOMIC DNA]</scope>
    <source>
        <strain evidence="2">cv. XS01</strain>
    </source>
</reference>
<protein>
    <submittedName>
        <fullName evidence="1">Pyruvate dehydrogenase kinase</fullName>
    </submittedName>
</protein>
<evidence type="ECO:0000313" key="2">
    <source>
        <dbReference type="Proteomes" id="UP000250235"/>
    </source>
</evidence>
<dbReference type="Proteomes" id="UP000250235">
    <property type="component" value="Unassembled WGS sequence"/>
</dbReference>
<sequence length="186" mass="20907">MVKRLATSPHDPLGITDSACKKQLVMVSVQYVPFNTNIPIRSTTIGKSRVARDPITMHTSRRSNSDIACVTRRAVNPRQRSIDSYMHRDLTQSRHLMTPTESYCSSEPFPVTLPSISAVVWSEIGGAGFVLLSSFDCYQFGVVDRLVEEERSSCSFVGSWIVLRRVEVAELSYETLDFKLLSSELR</sequence>
<keyword evidence="2" id="KW-1185">Reference proteome</keyword>
<keyword evidence="1" id="KW-0808">Transferase</keyword>
<dbReference type="AlphaFoldDB" id="A0A2Z7AY76"/>
<gene>
    <name evidence="1" type="ORF">F511_20524</name>
</gene>
<dbReference type="GO" id="GO:0016301">
    <property type="term" value="F:kinase activity"/>
    <property type="evidence" value="ECO:0007669"/>
    <property type="project" value="UniProtKB-KW"/>
</dbReference>
<keyword evidence="1" id="KW-0418">Kinase</keyword>
<organism evidence="1 2">
    <name type="scientific">Dorcoceras hygrometricum</name>
    <dbReference type="NCBI Taxonomy" id="472368"/>
    <lineage>
        <taxon>Eukaryota</taxon>
        <taxon>Viridiplantae</taxon>
        <taxon>Streptophyta</taxon>
        <taxon>Embryophyta</taxon>
        <taxon>Tracheophyta</taxon>
        <taxon>Spermatophyta</taxon>
        <taxon>Magnoliopsida</taxon>
        <taxon>eudicotyledons</taxon>
        <taxon>Gunneridae</taxon>
        <taxon>Pentapetalae</taxon>
        <taxon>asterids</taxon>
        <taxon>lamiids</taxon>
        <taxon>Lamiales</taxon>
        <taxon>Gesneriaceae</taxon>
        <taxon>Didymocarpoideae</taxon>
        <taxon>Trichosporeae</taxon>
        <taxon>Loxocarpinae</taxon>
        <taxon>Dorcoceras</taxon>
    </lineage>
</organism>
<name>A0A2Z7AY76_9LAMI</name>